<evidence type="ECO:0000259" key="2">
    <source>
        <dbReference type="Pfam" id="PF01408"/>
    </source>
</evidence>
<dbReference type="InterPro" id="IPR051450">
    <property type="entry name" value="Gfo/Idh/MocA_Oxidoreductases"/>
</dbReference>
<evidence type="ECO:0000256" key="1">
    <source>
        <dbReference type="ARBA" id="ARBA00010928"/>
    </source>
</evidence>
<accession>A0A4Q9DT97</accession>
<evidence type="ECO:0000259" key="3">
    <source>
        <dbReference type="Pfam" id="PF02894"/>
    </source>
</evidence>
<dbReference type="OrthoDB" id="9815825at2"/>
<dbReference type="PANTHER" id="PTHR43377:SF1">
    <property type="entry name" value="BILIVERDIN REDUCTASE A"/>
    <property type="match status" value="1"/>
</dbReference>
<gene>
    <name evidence="4" type="ORF">EYB31_13860</name>
</gene>
<dbReference type="Proteomes" id="UP000293142">
    <property type="component" value="Unassembled WGS sequence"/>
</dbReference>
<dbReference type="InterPro" id="IPR004104">
    <property type="entry name" value="Gfo/Idh/MocA-like_OxRdtase_C"/>
</dbReference>
<reference evidence="4 5" key="1">
    <citation type="submission" date="2019-02" db="EMBL/GenBank/DDBJ databases">
        <title>Paenibacillus sp. nov., isolated from surface-sterilized tissue of Thalictrum simplex L.</title>
        <authorList>
            <person name="Tuo L."/>
        </authorList>
    </citation>
    <scope>NUCLEOTIDE SEQUENCE [LARGE SCALE GENOMIC DNA]</scope>
    <source>
        <strain evidence="4 5">N2SHLJ1</strain>
    </source>
</reference>
<dbReference type="PANTHER" id="PTHR43377">
    <property type="entry name" value="BILIVERDIN REDUCTASE A"/>
    <property type="match status" value="1"/>
</dbReference>
<dbReference type="InterPro" id="IPR000683">
    <property type="entry name" value="Gfo/Idh/MocA-like_OxRdtase_N"/>
</dbReference>
<dbReference type="Pfam" id="PF01408">
    <property type="entry name" value="GFO_IDH_MocA"/>
    <property type="match status" value="1"/>
</dbReference>
<evidence type="ECO:0000313" key="5">
    <source>
        <dbReference type="Proteomes" id="UP000293142"/>
    </source>
</evidence>
<dbReference type="RefSeq" id="WP_131013938.1">
    <property type="nucleotide sequence ID" value="NZ_SIRE01000009.1"/>
</dbReference>
<keyword evidence="5" id="KW-1185">Reference proteome</keyword>
<feature type="domain" description="Gfo/Idh/MocA-like oxidoreductase C-terminal" evidence="3">
    <location>
        <begin position="132"/>
        <end position="326"/>
    </location>
</feature>
<dbReference type="AlphaFoldDB" id="A0A4Q9DT97"/>
<dbReference type="Pfam" id="PF02894">
    <property type="entry name" value="GFO_IDH_MocA_C"/>
    <property type="match status" value="1"/>
</dbReference>
<protein>
    <submittedName>
        <fullName evidence="4">Gfo/Idh/MocA family oxidoreductase</fullName>
    </submittedName>
</protein>
<evidence type="ECO:0000313" key="4">
    <source>
        <dbReference type="EMBL" id="TBL78582.1"/>
    </source>
</evidence>
<dbReference type="Gene3D" id="3.30.360.10">
    <property type="entry name" value="Dihydrodipicolinate Reductase, domain 2"/>
    <property type="match status" value="1"/>
</dbReference>
<dbReference type="EMBL" id="SIRE01000009">
    <property type="protein sequence ID" value="TBL78582.1"/>
    <property type="molecule type" value="Genomic_DNA"/>
</dbReference>
<feature type="domain" description="Gfo/Idh/MocA-like oxidoreductase N-terminal" evidence="2">
    <location>
        <begin position="2"/>
        <end position="120"/>
    </location>
</feature>
<dbReference type="SUPFAM" id="SSF51735">
    <property type="entry name" value="NAD(P)-binding Rossmann-fold domains"/>
    <property type="match status" value="1"/>
</dbReference>
<dbReference type="SUPFAM" id="SSF55347">
    <property type="entry name" value="Glyceraldehyde-3-phosphate dehydrogenase-like, C-terminal domain"/>
    <property type="match status" value="1"/>
</dbReference>
<name>A0A4Q9DT97_9BACL</name>
<sequence>MLKVAMVGCGTMGRSHAYNLSRMPEVEFVGIYDAQHELAEKVAAEYGAAAFASFDEMIGTADPDLVCVTLPTYLHKEYVLRTAEYGKHVFCEKPIAPTVEDAAEMMQFCESKGVKLFVGHVVRFFPEYADMKKHIDSGAIGRIGVVHTKRIGSHPGQARAWYKNASLSGGVIMDLMIHDIDYLRSVLGKAVSVYAVQKTSESLDYALVTLRFANGAIANLEASWGYPGPFTTAAEFAGSEGVIRFNSEQAKSLKIAKTVIDEQGEHAVSVPKSPTMFDPYYLELKHFIECIQTGAEPIVSAADACAALAISLAAAESARTGKPVALQPAEGGL</sequence>
<comment type="similarity">
    <text evidence="1">Belongs to the Gfo/Idh/MocA family.</text>
</comment>
<dbReference type="GO" id="GO:0000166">
    <property type="term" value="F:nucleotide binding"/>
    <property type="evidence" value="ECO:0007669"/>
    <property type="project" value="InterPro"/>
</dbReference>
<dbReference type="InterPro" id="IPR036291">
    <property type="entry name" value="NAD(P)-bd_dom_sf"/>
</dbReference>
<dbReference type="Gene3D" id="3.40.50.720">
    <property type="entry name" value="NAD(P)-binding Rossmann-like Domain"/>
    <property type="match status" value="1"/>
</dbReference>
<comment type="caution">
    <text evidence="4">The sequence shown here is derived from an EMBL/GenBank/DDBJ whole genome shotgun (WGS) entry which is preliminary data.</text>
</comment>
<organism evidence="4 5">
    <name type="scientific">Paenibacillus thalictri</name>
    <dbReference type="NCBI Taxonomy" id="2527873"/>
    <lineage>
        <taxon>Bacteria</taxon>
        <taxon>Bacillati</taxon>
        <taxon>Bacillota</taxon>
        <taxon>Bacilli</taxon>
        <taxon>Bacillales</taxon>
        <taxon>Paenibacillaceae</taxon>
        <taxon>Paenibacillus</taxon>
    </lineage>
</organism>
<proteinExistence type="inferred from homology"/>